<keyword evidence="11" id="KW-0275">Fatty acid biosynthesis</keyword>
<evidence type="ECO:0000256" key="8">
    <source>
        <dbReference type="ARBA" id="ARBA00023004"/>
    </source>
</evidence>
<keyword evidence="6 13" id="KW-1133">Transmembrane helix</keyword>
<dbReference type="GO" id="GO:0016020">
    <property type="term" value="C:membrane"/>
    <property type="evidence" value="ECO:0007669"/>
    <property type="project" value="UniProtKB-SubCell"/>
</dbReference>
<keyword evidence="9" id="KW-0443">Lipid metabolism</keyword>
<sequence>MPMSESLKSHRVRTSAQRDVVEGDAIWEPVRSLWLSAMLAGASIGGALTFSWAAFAIFVFSTAAVLLLGHSLGMHRKLIHDSYGCPKWLEYFLVYCGVLVGLSGPWGLLRTHDLRDYAQRLPDCHDFLAHRRPFWQDAWWQLHCELRLRRPPDIRIEARIANDPVYRFLQRTWMLQQLPWALLLFWLGGWGFVFWGVCARVAAGVCGHWLVGYFAHNHGGMRHEVRDACVQGRNVRFVSLLTMGESWHNNHHAFPGSAKLGLYPGEWDPGWWLLKALERLGLVWDLRLPEHLPHRPELAVVPPPPHAPRRALAKSLRTAPPP</sequence>
<comment type="similarity">
    <text evidence="2">Belongs to the fatty acid desaturase type 2 family.</text>
</comment>
<gene>
    <name evidence="15" type="ORF">FCE95_06215</name>
</gene>
<keyword evidence="3" id="KW-0444">Lipid biosynthesis</keyword>
<evidence type="ECO:0000256" key="4">
    <source>
        <dbReference type="ARBA" id="ARBA00022692"/>
    </source>
</evidence>
<proteinExistence type="inferred from homology"/>
<keyword evidence="16" id="KW-1185">Reference proteome</keyword>
<feature type="transmembrane region" description="Helical" evidence="13">
    <location>
        <begin position="178"/>
        <end position="197"/>
    </location>
</feature>
<name>A0A4U5JVC0_9GAMM</name>
<dbReference type="EMBL" id="SZUA01000001">
    <property type="protein sequence ID" value="TKR33862.1"/>
    <property type="molecule type" value="Genomic_DNA"/>
</dbReference>
<organism evidence="15 16">
    <name type="scientific">Luteimonas gilva</name>
    <dbReference type="NCBI Taxonomy" id="2572684"/>
    <lineage>
        <taxon>Bacteria</taxon>
        <taxon>Pseudomonadati</taxon>
        <taxon>Pseudomonadota</taxon>
        <taxon>Gammaproteobacteria</taxon>
        <taxon>Lysobacterales</taxon>
        <taxon>Lysobacteraceae</taxon>
        <taxon>Luteimonas</taxon>
    </lineage>
</organism>
<dbReference type="OrthoDB" id="19906at2"/>
<reference evidence="15 16" key="1">
    <citation type="submission" date="2019-04" db="EMBL/GenBank/DDBJ databases">
        <title>Reference strain of H23.</title>
        <authorList>
            <person name="Luo X."/>
        </authorList>
    </citation>
    <scope>NUCLEOTIDE SEQUENCE [LARGE SCALE GENOMIC DNA]</scope>
    <source>
        <strain evidence="15 16">H23</strain>
    </source>
</reference>
<evidence type="ECO:0000256" key="9">
    <source>
        <dbReference type="ARBA" id="ARBA00023098"/>
    </source>
</evidence>
<dbReference type="CDD" id="cd03505">
    <property type="entry name" value="Delta9-FADS-like"/>
    <property type="match status" value="1"/>
</dbReference>
<comment type="caution">
    <text evidence="15">The sequence shown here is derived from an EMBL/GenBank/DDBJ whole genome shotgun (WGS) entry which is preliminary data.</text>
</comment>
<dbReference type="PANTHER" id="PTHR11351">
    <property type="entry name" value="ACYL-COA DESATURASE"/>
    <property type="match status" value="1"/>
</dbReference>
<dbReference type="GO" id="GO:0016717">
    <property type="term" value="F:oxidoreductase activity, acting on paired donors, with oxidation of a pair of donors resulting in the reduction of molecular oxygen to two molecules of water"/>
    <property type="evidence" value="ECO:0007669"/>
    <property type="project" value="InterPro"/>
</dbReference>
<feature type="domain" description="Fatty acid desaturase" evidence="14">
    <location>
        <begin position="51"/>
        <end position="256"/>
    </location>
</feature>
<accession>A0A4U5JVC0</accession>
<protein>
    <submittedName>
        <fullName evidence="15">Acyl-CoA desaturase</fullName>
    </submittedName>
</protein>
<evidence type="ECO:0000256" key="12">
    <source>
        <dbReference type="SAM" id="MobiDB-lite"/>
    </source>
</evidence>
<evidence type="ECO:0000256" key="13">
    <source>
        <dbReference type="SAM" id="Phobius"/>
    </source>
</evidence>
<keyword evidence="7" id="KW-0560">Oxidoreductase</keyword>
<evidence type="ECO:0000259" key="14">
    <source>
        <dbReference type="Pfam" id="PF00487"/>
    </source>
</evidence>
<evidence type="ECO:0000313" key="16">
    <source>
        <dbReference type="Proteomes" id="UP000308707"/>
    </source>
</evidence>
<dbReference type="InterPro" id="IPR005804">
    <property type="entry name" value="FA_desaturase_dom"/>
</dbReference>
<dbReference type="GO" id="GO:0006633">
    <property type="term" value="P:fatty acid biosynthetic process"/>
    <property type="evidence" value="ECO:0007669"/>
    <property type="project" value="UniProtKB-KW"/>
</dbReference>
<evidence type="ECO:0000256" key="1">
    <source>
        <dbReference type="ARBA" id="ARBA00004141"/>
    </source>
</evidence>
<keyword evidence="8" id="KW-0408">Iron</keyword>
<dbReference type="InterPro" id="IPR015876">
    <property type="entry name" value="Acyl-CoA_DS"/>
</dbReference>
<evidence type="ECO:0000256" key="7">
    <source>
        <dbReference type="ARBA" id="ARBA00023002"/>
    </source>
</evidence>
<dbReference type="PANTHER" id="PTHR11351:SF31">
    <property type="entry name" value="DESATURASE 1, ISOFORM A-RELATED"/>
    <property type="match status" value="1"/>
</dbReference>
<evidence type="ECO:0000256" key="6">
    <source>
        <dbReference type="ARBA" id="ARBA00022989"/>
    </source>
</evidence>
<dbReference type="Pfam" id="PF00487">
    <property type="entry name" value="FA_desaturase"/>
    <property type="match status" value="1"/>
</dbReference>
<evidence type="ECO:0000256" key="2">
    <source>
        <dbReference type="ARBA" id="ARBA00008749"/>
    </source>
</evidence>
<dbReference type="AlphaFoldDB" id="A0A4U5JVC0"/>
<evidence type="ECO:0000256" key="11">
    <source>
        <dbReference type="ARBA" id="ARBA00023160"/>
    </source>
</evidence>
<keyword evidence="10 13" id="KW-0472">Membrane</keyword>
<evidence type="ECO:0000256" key="10">
    <source>
        <dbReference type="ARBA" id="ARBA00023136"/>
    </source>
</evidence>
<evidence type="ECO:0000256" key="3">
    <source>
        <dbReference type="ARBA" id="ARBA00022516"/>
    </source>
</evidence>
<keyword evidence="4 13" id="KW-0812">Transmembrane</keyword>
<evidence type="ECO:0000256" key="5">
    <source>
        <dbReference type="ARBA" id="ARBA00022832"/>
    </source>
</evidence>
<evidence type="ECO:0000313" key="15">
    <source>
        <dbReference type="EMBL" id="TKR33862.1"/>
    </source>
</evidence>
<keyword evidence="5" id="KW-0276">Fatty acid metabolism</keyword>
<feature type="transmembrane region" description="Helical" evidence="13">
    <location>
        <begin position="88"/>
        <end position="109"/>
    </location>
</feature>
<dbReference type="Proteomes" id="UP000308707">
    <property type="component" value="Unassembled WGS sequence"/>
</dbReference>
<feature type="transmembrane region" description="Helical" evidence="13">
    <location>
        <begin position="39"/>
        <end position="68"/>
    </location>
</feature>
<comment type="subcellular location">
    <subcellularLocation>
        <location evidence="1">Membrane</location>
        <topology evidence="1">Multi-pass membrane protein</topology>
    </subcellularLocation>
</comment>
<feature type="region of interest" description="Disordered" evidence="12">
    <location>
        <begin position="297"/>
        <end position="322"/>
    </location>
</feature>